<name>A0ABW7RKB4_9ACTN</name>
<sequence>MHRTAWTLVAGSPPPARRTHIRRRQDQLVVIPGIMVSVLSGIALMLIFDAPSEVLALVVSMMASLIVFMAITAFWKISFHTAVPAGAIAVATLAFGSLALLACPFIVVVGWSRVVLKNHTLAQVVAGAVAGAIVAAVVFSLLR</sequence>
<gene>
    <name evidence="2" type="ORF">ACH4GP_29685</name>
</gene>
<comment type="caution">
    <text evidence="2">The sequence shown here is derived from an EMBL/GenBank/DDBJ whole genome shotgun (WGS) entry which is preliminary data.</text>
</comment>
<feature type="transmembrane region" description="Helical" evidence="1">
    <location>
        <begin position="54"/>
        <end position="75"/>
    </location>
</feature>
<protein>
    <recommendedName>
        <fullName evidence="4">Phosphatidic acid phosphatase type 2/haloperoxidase domain-containing protein</fullName>
    </recommendedName>
</protein>
<organism evidence="2 3">
    <name type="scientific">Streptomyces celluloflavus</name>
    <dbReference type="NCBI Taxonomy" id="58344"/>
    <lineage>
        <taxon>Bacteria</taxon>
        <taxon>Bacillati</taxon>
        <taxon>Actinomycetota</taxon>
        <taxon>Actinomycetes</taxon>
        <taxon>Kitasatosporales</taxon>
        <taxon>Streptomycetaceae</taxon>
        <taxon>Streptomyces</taxon>
    </lineage>
</organism>
<dbReference type="Proteomes" id="UP001610990">
    <property type="component" value="Unassembled WGS sequence"/>
</dbReference>
<feature type="transmembrane region" description="Helical" evidence="1">
    <location>
        <begin position="28"/>
        <end position="48"/>
    </location>
</feature>
<evidence type="ECO:0000313" key="3">
    <source>
        <dbReference type="Proteomes" id="UP001610990"/>
    </source>
</evidence>
<dbReference type="EMBL" id="JBIRGH010000024">
    <property type="protein sequence ID" value="MFH8588515.1"/>
    <property type="molecule type" value="Genomic_DNA"/>
</dbReference>
<accession>A0ABW7RKB4</accession>
<evidence type="ECO:0000256" key="1">
    <source>
        <dbReference type="SAM" id="Phobius"/>
    </source>
</evidence>
<keyword evidence="1" id="KW-1133">Transmembrane helix</keyword>
<keyword evidence="1" id="KW-0472">Membrane</keyword>
<dbReference type="InterPro" id="IPR036938">
    <property type="entry name" value="PAP2/HPO_sf"/>
</dbReference>
<reference evidence="2 3" key="1">
    <citation type="submission" date="2024-10" db="EMBL/GenBank/DDBJ databases">
        <title>The Natural Products Discovery Center: Release of the First 8490 Sequenced Strains for Exploring Actinobacteria Biosynthetic Diversity.</title>
        <authorList>
            <person name="Kalkreuter E."/>
            <person name="Kautsar S.A."/>
            <person name="Yang D."/>
            <person name="Bader C.D."/>
            <person name="Teijaro C.N."/>
            <person name="Fluegel L."/>
            <person name="Davis C.M."/>
            <person name="Simpson J.R."/>
            <person name="Lauterbach L."/>
            <person name="Steele A.D."/>
            <person name="Gui C."/>
            <person name="Meng S."/>
            <person name="Li G."/>
            <person name="Viehrig K."/>
            <person name="Ye F."/>
            <person name="Su P."/>
            <person name="Kiefer A.F."/>
            <person name="Nichols A."/>
            <person name="Cepeda A.J."/>
            <person name="Yan W."/>
            <person name="Fan B."/>
            <person name="Jiang Y."/>
            <person name="Adhikari A."/>
            <person name="Zheng C.-J."/>
            <person name="Schuster L."/>
            <person name="Cowan T.M."/>
            <person name="Smanski M.J."/>
            <person name="Chevrette M.G."/>
            <person name="De Carvalho L.P.S."/>
            <person name="Shen B."/>
        </authorList>
    </citation>
    <scope>NUCLEOTIDE SEQUENCE [LARGE SCALE GENOMIC DNA]</scope>
    <source>
        <strain evidence="2 3">NPDC018013</strain>
    </source>
</reference>
<dbReference type="RefSeq" id="WP_397675493.1">
    <property type="nucleotide sequence ID" value="NZ_JBIRGH010000024.1"/>
</dbReference>
<evidence type="ECO:0008006" key="4">
    <source>
        <dbReference type="Google" id="ProtNLM"/>
    </source>
</evidence>
<feature type="transmembrane region" description="Helical" evidence="1">
    <location>
        <begin position="121"/>
        <end position="142"/>
    </location>
</feature>
<proteinExistence type="predicted"/>
<evidence type="ECO:0000313" key="2">
    <source>
        <dbReference type="EMBL" id="MFH8588515.1"/>
    </source>
</evidence>
<dbReference type="SUPFAM" id="SSF48317">
    <property type="entry name" value="Acid phosphatase/Vanadium-dependent haloperoxidase"/>
    <property type="match status" value="1"/>
</dbReference>
<keyword evidence="1" id="KW-0812">Transmembrane</keyword>
<keyword evidence="3" id="KW-1185">Reference proteome</keyword>
<feature type="transmembrane region" description="Helical" evidence="1">
    <location>
        <begin position="87"/>
        <end position="109"/>
    </location>
</feature>